<protein>
    <submittedName>
        <fullName evidence="1">Uncharacterized protein</fullName>
    </submittedName>
</protein>
<dbReference type="Proteomes" id="UP001152320">
    <property type="component" value="Chromosome 5"/>
</dbReference>
<proteinExistence type="predicted"/>
<keyword evidence="2" id="KW-1185">Reference proteome</keyword>
<gene>
    <name evidence="1" type="ORF">HOLleu_12805</name>
</gene>
<accession>A0A9Q1HE66</accession>
<sequence length="69" mass="7677">MSHQHLLLEEYGETPEEGALKGVLLDQLVKNAVVLKLSNVLPTNQPMIMSKLQIMSGNEKECVEGKMKI</sequence>
<reference evidence="1" key="1">
    <citation type="submission" date="2021-10" db="EMBL/GenBank/DDBJ databases">
        <title>Tropical sea cucumber genome reveals ecological adaptation and Cuvierian tubules defense mechanism.</title>
        <authorList>
            <person name="Chen T."/>
        </authorList>
    </citation>
    <scope>NUCLEOTIDE SEQUENCE</scope>
    <source>
        <strain evidence="1">Nanhai2018</strain>
        <tissue evidence="1">Muscle</tissue>
    </source>
</reference>
<organism evidence="1 2">
    <name type="scientific">Holothuria leucospilota</name>
    <name type="common">Black long sea cucumber</name>
    <name type="synonym">Mertensiothuria leucospilota</name>
    <dbReference type="NCBI Taxonomy" id="206669"/>
    <lineage>
        <taxon>Eukaryota</taxon>
        <taxon>Metazoa</taxon>
        <taxon>Echinodermata</taxon>
        <taxon>Eleutherozoa</taxon>
        <taxon>Echinozoa</taxon>
        <taxon>Holothuroidea</taxon>
        <taxon>Aspidochirotacea</taxon>
        <taxon>Aspidochirotida</taxon>
        <taxon>Holothuriidae</taxon>
        <taxon>Holothuria</taxon>
    </lineage>
</organism>
<name>A0A9Q1HE66_HOLLE</name>
<comment type="caution">
    <text evidence="1">The sequence shown here is derived from an EMBL/GenBank/DDBJ whole genome shotgun (WGS) entry which is preliminary data.</text>
</comment>
<evidence type="ECO:0000313" key="2">
    <source>
        <dbReference type="Proteomes" id="UP001152320"/>
    </source>
</evidence>
<dbReference type="EMBL" id="JAIZAY010000005">
    <property type="protein sequence ID" value="KAJ8041881.1"/>
    <property type="molecule type" value="Genomic_DNA"/>
</dbReference>
<dbReference type="AlphaFoldDB" id="A0A9Q1HE66"/>
<evidence type="ECO:0000313" key="1">
    <source>
        <dbReference type="EMBL" id="KAJ8041881.1"/>
    </source>
</evidence>